<evidence type="ECO:0000313" key="7">
    <source>
        <dbReference type="Proteomes" id="UP000823915"/>
    </source>
</evidence>
<dbReference type="Pfam" id="PF13419">
    <property type="entry name" value="HAD_2"/>
    <property type="match status" value="1"/>
</dbReference>
<keyword evidence="4" id="KW-0460">Magnesium</keyword>
<dbReference type="PRINTS" id="PR00413">
    <property type="entry name" value="HADHALOGNASE"/>
</dbReference>
<proteinExistence type="inferred from homology"/>
<dbReference type="InterPro" id="IPR006439">
    <property type="entry name" value="HAD-SF_hydro_IA"/>
</dbReference>
<organism evidence="6 7">
    <name type="scientific">Candidatus Acutalibacter pullistercoris</name>
    <dbReference type="NCBI Taxonomy" id="2838418"/>
    <lineage>
        <taxon>Bacteria</taxon>
        <taxon>Bacillati</taxon>
        <taxon>Bacillota</taxon>
        <taxon>Clostridia</taxon>
        <taxon>Eubacteriales</taxon>
        <taxon>Acutalibacteraceae</taxon>
        <taxon>Acutalibacter</taxon>
    </lineage>
</organism>
<protein>
    <submittedName>
        <fullName evidence="6">HAD family phosphatase</fullName>
    </submittedName>
</protein>
<sequence length="219" mass="23743">MISCVLFDFDGVIADTERSNGDYLAQALAAFGIPFTQEDRLSLIGTNGAGTLDRFLQRADPPITREQLARVREGLGNTYEDSPLSPQPGLREWLEELNRQGIRTGVVSSTSTKYIVTALNRMGLTGQFQVIVCGDMVRRPKPAPHSYQLAMSLLGLSPEDCLAIEDSPTGIQAAQAAGLRVVGYKGGSVEQKTGNASWEVRSFQEIKTLPPFLEGGELP</sequence>
<keyword evidence="3" id="KW-0479">Metal-binding</keyword>
<evidence type="ECO:0000256" key="3">
    <source>
        <dbReference type="ARBA" id="ARBA00022723"/>
    </source>
</evidence>
<dbReference type="Gene3D" id="1.10.150.240">
    <property type="entry name" value="Putative phosphatase, domain 2"/>
    <property type="match status" value="1"/>
</dbReference>
<dbReference type="PANTHER" id="PTHR46193:SF18">
    <property type="entry name" value="HEXITOL PHOSPHATASE B"/>
    <property type="match status" value="1"/>
</dbReference>
<comment type="cofactor">
    <cofactor evidence="1">
        <name>Mg(2+)</name>
        <dbReference type="ChEBI" id="CHEBI:18420"/>
    </cofactor>
</comment>
<keyword evidence="5" id="KW-0119">Carbohydrate metabolism</keyword>
<reference evidence="6" key="1">
    <citation type="journal article" date="2021" name="PeerJ">
        <title>Extensive microbial diversity within the chicken gut microbiome revealed by metagenomics and culture.</title>
        <authorList>
            <person name="Gilroy R."/>
            <person name="Ravi A."/>
            <person name="Getino M."/>
            <person name="Pursley I."/>
            <person name="Horton D.L."/>
            <person name="Alikhan N.F."/>
            <person name="Baker D."/>
            <person name="Gharbi K."/>
            <person name="Hall N."/>
            <person name="Watson M."/>
            <person name="Adriaenssens E.M."/>
            <person name="Foster-Nyarko E."/>
            <person name="Jarju S."/>
            <person name="Secka A."/>
            <person name="Antonio M."/>
            <person name="Oren A."/>
            <person name="Chaudhuri R.R."/>
            <person name="La Ragione R."/>
            <person name="Hildebrand F."/>
            <person name="Pallen M.J."/>
        </authorList>
    </citation>
    <scope>NUCLEOTIDE SEQUENCE</scope>
    <source>
        <strain evidence="6">1282</strain>
    </source>
</reference>
<comment type="caution">
    <text evidence="6">The sequence shown here is derived from an EMBL/GenBank/DDBJ whole genome shotgun (WGS) entry which is preliminary data.</text>
</comment>
<dbReference type="InterPro" id="IPR041492">
    <property type="entry name" value="HAD_2"/>
</dbReference>
<evidence type="ECO:0000256" key="2">
    <source>
        <dbReference type="ARBA" id="ARBA00006171"/>
    </source>
</evidence>
<dbReference type="SFLD" id="SFLDS00003">
    <property type="entry name" value="Haloacid_Dehalogenase"/>
    <property type="match status" value="1"/>
</dbReference>
<dbReference type="GO" id="GO:0046872">
    <property type="term" value="F:metal ion binding"/>
    <property type="evidence" value="ECO:0007669"/>
    <property type="project" value="UniProtKB-KW"/>
</dbReference>
<evidence type="ECO:0000256" key="1">
    <source>
        <dbReference type="ARBA" id="ARBA00001946"/>
    </source>
</evidence>
<dbReference type="InterPro" id="IPR051600">
    <property type="entry name" value="Beta-PGM-like"/>
</dbReference>
<dbReference type="SFLD" id="SFLDG01135">
    <property type="entry name" value="C1.5.6:_HAD__Beta-PGM__Phospha"/>
    <property type="match status" value="1"/>
</dbReference>
<evidence type="ECO:0000313" key="6">
    <source>
        <dbReference type="EMBL" id="HIY27350.1"/>
    </source>
</evidence>
<dbReference type="SUPFAM" id="SSF56784">
    <property type="entry name" value="HAD-like"/>
    <property type="match status" value="1"/>
</dbReference>
<dbReference type="PANTHER" id="PTHR46193">
    <property type="entry name" value="6-PHOSPHOGLUCONATE PHOSPHATASE"/>
    <property type="match status" value="1"/>
</dbReference>
<dbReference type="Proteomes" id="UP000823915">
    <property type="component" value="Unassembled WGS sequence"/>
</dbReference>
<dbReference type="GO" id="GO:0003824">
    <property type="term" value="F:catalytic activity"/>
    <property type="evidence" value="ECO:0007669"/>
    <property type="project" value="UniProtKB-ARBA"/>
</dbReference>
<dbReference type="Gene3D" id="3.40.50.1000">
    <property type="entry name" value="HAD superfamily/HAD-like"/>
    <property type="match status" value="1"/>
</dbReference>
<dbReference type="SFLD" id="SFLDG01129">
    <property type="entry name" value="C1.5:_HAD__Beta-PGM__Phosphata"/>
    <property type="match status" value="1"/>
</dbReference>
<name>A0A9D1YEP8_9FIRM</name>
<gene>
    <name evidence="6" type="ORF">H9838_09295</name>
</gene>
<accession>A0A9D1YEP8</accession>
<evidence type="ECO:0000256" key="5">
    <source>
        <dbReference type="ARBA" id="ARBA00023277"/>
    </source>
</evidence>
<evidence type="ECO:0000256" key="4">
    <source>
        <dbReference type="ARBA" id="ARBA00022842"/>
    </source>
</evidence>
<dbReference type="InterPro" id="IPR023214">
    <property type="entry name" value="HAD_sf"/>
</dbReference>
<dbReference type="AlphaFoldDB" id="A0A9D1YEP8"/>
<dbReference type="NCBIfam" id="TIGR01509">
    <property type="entry name" value="HAD-SF-IA-v3"/>
    <property type="match status" value="1"/>
</dbReference>
<dbReference type="CDD" id="cd07505">
    <property type="entry name" value="HAD_BPGM-like"/>
    <property type="match status" value="1"/>
</dbReference>
<dbReference type="InterPro" id="IPR023198">
    <property type="entry name" value="PGP-like_dom2"/>
</dbReference>
<dbReference type="EMBL" id="DXDU01000151">
    <property type="protein sequence ID" value="HIY27350.1"/>
    <property type="molecule type" value="Genomic_DNA"/>
</dbReference>
<dbReference type="InterPro" id="IPR036412">
    <property type="entry name" value="HAD-like_sf"/>
</dbReference>
<comment type="similarity">
    <text evidence="2">Belongs to the HAD-like hydrolase superfamily. CbbY/CbbZ/Gph/YieH family.</text>
</comment>
<reference evidence="6" key="2">
    <citation type="submission" date="2021-04" db="EMBL/GenBank/DDBJ databases">
        <authorList>
            <person name="Gilroy R."/>
        </authorList>
    </citation>
    <scope>NUCLEOTIDE SEQUENCE</scope>
    <source>
        <strain evidence="6">1282</strain>
    </source>
</reference>